<reference evidence="1 2" key="1">
    <citation type="journal article" date="2011" name="Genome Biol.">
        <title>Comparative genome sequence analysis underscores mycoparasitism as the ancestral life style of Trichoderma.</title>
        <authorList>
            <person name="Kubicek C.P."/>
            <person name="Herrera-Estrella A."/>
            <person name="Seidl-Seiboth V."/>
            <person name="Martinez D.A."/>
            <person name="Druzhinina I.S."/>
            <person name="Thon M."/>
            <person name="Zeilinger S."/>
            <person name="Casas-Flores S."/>
            <person name="Horwitz B.A."/>
            <person name="Mukherjee P.K."/>
            <person name="Mukherjee M."/>
            <person name="Kredics L."/>
            <person name="Alcaraz L.D."/>
            <person name="Aerts A."/>
            <person name="Antal Z."/>
            <person name="Atanasova L."/>
            <person name="Cervantes-Badillo M.G."/>
            <person name="Challacombe J."/>
            <person name="Chertkov O."/>
            <person name="McCluskey K."/>
            <person name="Coulpier F."/>
            <person name="Deshpande N."/>
            <person name="von Doehren H."/>
            <person name="Ebbole D.J."/>
            <person name="Esquivel-Naranjo E.U."/>
            <person name="Fekete E."/>
            <person name="Flipphi M."/>
            <person name="Glaser F."/>
            <person name="Gomez-Rodriguez E.Y."/>
            <person name="Gruber S."/>
            <person name="Han C."/>
            <person name="Henrissat B."/>
            <person name="Hermosa R."/>
            <person name="Hernandez-Onate M."/>
            <person name="Karaffa L."/>
            <person name="Kosti I."/>
            <person name="Le Crom S."/>
            <person name="Lindquist E."/>
            <person name="Lucas S."/>
            <person name="Luebeck M."/>
            <person name="Luebeck P.S."/>
            <person name="Margeot A."/>
            <person name="Metz B."/>
            <person name="Misra M."/>
            <person name="Nevalainen H."/>
            <person name="Omann M."/>
            <person name="Packer N."/>
            <person name="Perrone G."/>
            <person name="Uresti-Rivera E.E."/>
            <person name="Salamov A."/>
            <person name="Schmoll M."/>
            <person name="Seiboth B."/>
            <person name="Shapiro H."/>
            <person name="Sukno S."/>
            <person name="Tamayo-Ramos J.A."/>
            <person name="Tisch D."/>
            <person name="Wiest A."/>
            <person name="Wilkinson H.H."/>
            <person name="Zhang M."/>
            <person name="Coutinho P.M."/>
            <person name="Kenerley C.M."/>
            <person name="Monte E."/>
            <person name="Baker S.E."/>
            <person name="Grigoriev I.V."/>
        </authorList>
    </citation>
    <scope>NUCLEOTIDE SEQUENCE [LARGE SCALE GENOMIC DNA]</scope>
    <source>
        <strain evidence="2">ATCC 20476 / IMI 206040</strain>
    </source>
</reference>
<accession>G9NIE9</accession>
<sequence length="59" mass="7077">MVFELLLTLRLVNTTEIHIGCSKILFHQIYTYCLEIHHHACHFLDYRLQQFRTCCLLAI</sequence>
<dbReference type="EMBL" id="ABDG02000016">
    <property type="protein sequence ID" value="EHK49562.1"/>
    <property type="molecule type" value="Genomic_DNA"/>
</dbReference>
<keyword evidence="2" id="KW-1185">Reference proteome</keyword>
<proteinExistence type="predicted"/>
<dbReference type="Proteomes" id="UP000005426">
    <property type="component" value="Unassembled WGS sequence"/>
</dbReference>
<protein>
    <submittedName>
        <fullName evidence="1">Uncharacterized protein</fullName>
    </submittedName>
</protein>
<name>G9NIE9_HYPAI</name>
<dbReference type="HOGENOM" id="CLU_2967256_0_0_1"/>
<organism evidence="1 2">
    <name type="scientific">Hypocrea atroviridis (strain ATCC 20476 / IMI 206040)</name>
    <name type="common">Trichoderma atroviride</name>
    <dbReference type="NCBI Taxonomy" id="452589"/>
    <lineage>
        <taxon>Eukaryota</taxon>
        <taxon>Fungi</taxon>
        <taxon>Dikarya</taxon>
        <taxon>Ascomycota</taxon>
        <taxon>Pezizomycotina</taxon>
        <taxon>Sordariomycetes</taxon>
        <taxon>Hypocreomycetidae</taxon>
        <taxon>Hypocreales</taxon>
        <taxon>Hypocreaceae</taxon>
        <taxon>Trichoderma</taxon>
    </lineage>
</organism>
<comment type="caution">
    <text evidence="1">The sequence shown here is derived from an EMBL/GenBank/DDBJ whole genome shotgun (WGS) entry which is preliminary data.</text>
</comment>
<evidence type="ECO:0000313" key="1">
    <source>
        <dbReference type="EMBL" id="EHK49562.1"/>
    </source>
</evidence>
<feature type="non-terminal residue" evidence="1">
    <location>
        <position position="59"/>
    </location>
</feature>
<dbReference type="AlphaFoldDB" id="G9NIE9"/>
<evidence type="ECO:0000313" key="2">
    <source>
        <dbReference type="Proteomes" id="UP000005426"/>
    </source>
</evidence>
<gene>
    <name evidence="1" type="ORF">TRIATDRAFT_297526</name>
</gene>